<comment type="caution">
    <text evidence="1">The sequence shown here is derived from an EMBL/GenBank/DDBJ whole genome shotgun (WGS) entry which is preliminary data.</text>
</comment>
<dbReference type="InterPro" id="IPR012349">
    <property type="entry name" value="Split_barrel_FMN-bd"/>
</dbReference>
<evidence type="ECO:0000313" key="1">
    <source>
        <dbReference type="EMBL" id="KZS67630.1"/>
    </source>
</evidence>
<keyword evidence="2" id="KW-1185">Reference proteome</keyword>
<dbReference type="GO" id="GO:0016491">
    <property type="term" value="F:oxidoreductase activity"/>
    <property type="evidence" value="ECO:0007669"/>
    <property type="project" value="InterPro"/>
</dbReference>
<sequence length="134" mass="14882">MAVLDTVRVFNKHVLNPAMMLVAGRKYWYASVIEHTGRHTAKKYATPVVAERVTDGFIIPLPYGTHTDWLRNVLAAGRATIRVHGETYEAVDPQIIGPATAAGQLAPRQKRTFDRFNVRNYLKMAVAAAPPAQK</sequence>
<dbReference type="Proteomes" id="UP000077342">
    <property type="component" value="Unassembled WGS sequence"/>
</dbReference>
<dbReference type="RefSeq" id="WP_075509330.1">
    <property type="nucleotide sequence ID" value="NZ_CP089224.1"/>
</dbReference>
<dbReference type="NCBIfam" id="TIGR00026">
    <property type="entry name" value="hi_GC_TIGR00026"/>
    <property type="match status" value="1"/>
</dbReference>
<accession>A0A164EK23</accession>
<proteinExistence type="predicted"/>
<name>A0A164EK23_9MYCO</name>
<dbReference type="EMBL" id="LWCI01000022">
    <property type="protein sequence ID" value="KZS67630.1"/>
    <property type="molecule type" value="Genomic_DNA"/>
</dbReference>
<dbReference type="Gene3D" id="2.30.110.10">
    <property type="entry name" value="Electron Transport, Fmn-binding Protein, Chain A"/>
    <property type="match status" value="1"/>
</dbReference>
<organism evidence="1 2">
    <name type="scientific">Mycobacterium ostraviense</name>
    <dbReference type="NCBI Taxonomy" id="2738409"/>
    <lineage>
        <taxon>Bacteria</taxon>
        <taxon>Bacillati</taxon>
        <taxon>Actinomycetota</taxon>
        <taxon>Actinomycetes</taxon>
        <taxon>Mycobacteriales</taxon>
        <taxon>Mycobacteriaceae</taxon>
        <taxon>Mycobacterium</taxon>
    </lineage>
</organism>
<dbReference type="AlphaFoldDB" id="A0A164EK23"/>
<dbReference type="Pfam" id="PF04075">
    <property type="entry name" value="F420H2_quin_red"/>
    <property type="match status" value="1"/>
</dbReference>
<evidence type="ECO:0000313" key="2">
    <source>
        <dbReference type="Proteomes" id="UP000077342"/>
    </source>
</evidence>
<reference evidence="2" key="1">
    <citation type="submission" date="2016-04" db="EMBL/GenBank/DDBJ databases">
        <authorList>
            <person name="Strapagiel D."/>
            <person name="Borowka P."/>
            <person name="Marciniak B."/>
            <person name="Bakula Z."/>
            <person name="Van Ingen J."/>
            <person name="Safianowska A."/>
            <person name="Dziadek J."/>
            <person name="Jagielski T."/>
        </authorList>
    </citation>
    <scope>NUCLEOTIDE SEQUENCE [LARGE SCALE GENOMIC DNA]</scope>
    <source>
        <strain evidence="2">1010001458</strain>
    </source>
</reference>
<gene>
    <name evidence="1" type="ORF">A4G28_14155</name>
</gene>
<protein>
    <submittedName>
        <fullName evidence="1">Nitroreductase</fullName>
    </submittedName>
</protein>
<dbReference type="InterPro" id="IPR004378">
    <property type="entry name" value="F420H2_quin_Rdtase"/>
</dbReference>